<evidence type="ECO:0000256" key="2">
    <source>
        <dbReference type="ARBA" id="ARBA00019464"/>
    </source>
</evidence>
<keyword evidence="3" id="KW-0011">Acute phase</keyword>
<gene>
    <name evidence="6" type="ORF">ACEWY4_024431</name>
</gene>
<evidence type="ECO:0000313" key="7">
    <source>
        <dbReference type="Proteomes" id="UP001591681"/>
    </source>
</evidence>
<evidence type="ECO:0000313" key="6">
    <source>
        <dbReference type="EMBL" id="KAL2080638.1"/>
    </source>
</evidence>
<dbReference type="Pfam" id="PF00489">
    <property type="entry name" value="IL6"/>
    <property type="match status" value="1"/>
</dbReference>
<dbReference type="AlphaFoldDB" id="A0ABD1J0C8"/>
<comment type="function">
    <text evidence="4">Cytokine with a wide variety of biological functions in immunity, tissue regeneration, and metabolism. Binds to IL6R, then the complex associates to the signaling subunit IL6ST/gp130 to trigger the intracellular IL6-signaling pathway. The interaction with the membrane-bound IL6R and IL6ST stimulates 'classic signaling', whereas the binding of IL6 and soluble IL6R to IL6ST stimulates 'trans-signaling'. Alternatively, 'cluster signaling' occurs when membrane-bound IL6:IL6R complexes on transmitter cells activate IL6ST receptors on neighboring receiver cells.</text>
</comment>
<dbReference type="InterPro" id="IPR030474">
    <property type="entry name" value="IL-6/GCSF/MGF"/>
</dbReference>
<protein>
    <recommendedName>
        <fullName evidence="2">Interleukin-6</fullName>
    </recommendedName>
</protein>
<dbReference type="EMBL" id="JBHFQA010000021">
    <property type="protein sequence ID" value="KAL2080638.1"/>
    <property type="molecule type" value="Genomic_DNA"/>
</dbReference>
<dbReference type="InterPro" id="IPR003574">
    <property type="entry name" value="IL-6-like"/>
</dbReference>
<keyword evidence="7" id="KW-1185">Reference proteome</keyword>
<proteinExistence type="inferred from homology"/>
<feature type="chain" id="PRO_5044743812" description="Interleukin-6" evidence="5">
    <location>
        <begin position="23"/>
        <end position="195"/>
    </location>
</feature>
<feature type="signal peptide" evidence="5">
    <location>
        <begin position="1"/>
        <end position="22"/>
    </location>
</feature>
<dbReference type="PANTHER" id="PTHR48494:SF1">
    <property type="entry name" value="INTERLEUKIN-6"/>
    <property type="match status" value="1"/>
</dbReference>
<dbReference type="PANTHER" id="PTHR48494">
    <property type="entry name" value="INTERLEUKIN-6"/>
    <property type="match status" value="1"/>
</dbReference>
<reference evidence="6 7" key="1">
    <citation type="submission" date="2024-09" db="EMBL/GenBank/DDBJ databases">
        <title>A chromosome-level genome assembly of Gray's grenadier anchovy, Coilia grayii.</title>
        <authorList>
            <person name="Fu Z."/>
        </authorList>
    </citation>
    <scope>NUCLEOTIDE SEQUENCE [LARGE SCALE GENOMIC DNA]</scope>
    <source>
        <strain evidence="6">G4</strain>
        <tissue evidence="6">Muscle</tissue>
    </source>
</reference>
<evidence type="ECO:0000256" key="1">
    <source>
        <dbReference type="ARBA" id="ARBA00007432"/>
    </source>
</evidence>
<dbReference type="PRINTS" id="PR00433">
    <property type="entry name" value="IL6GCSFMGF"/>
</dbReference>
<name>A0ABD1J0C8_9TELE</name>
<evidence type="ECO:0000256" key="4">
    <source>
        <dbReference type="ARBA" id="ARBA00023441"/>
    </source>
</evidence>
<sequence>MPSQLSFLISALLAATLSLSEGKSIANSLESGATSGDELQATNSNPVVDLAGLLQADVDKLQQEFLAQFSEIENGVNYDIASPINSTADGCFKANFNKFRCLKRIYTGLHQYEEQMLYVKKEFQSHLVDGVIYRTRNLQKTVRDMQQKHKSSDTVPEHVLPTGSPWVKKTVVNAILRSYNQFLIHAHRALRYMSK</sequence>
<evidence type="ECO:0000256" key="3">
    <source>
        <dbReference type="ARBA" id="ARBA00022486"/>
    </source>
</evidence>
<organism evidence="6 7">
    <name type="scientific">Coilia grayii</name>
    <name type="common">Gray's grenadier anchovy</name>
    <dbReference type="NCBI Taxonomy" id="363190"/>
    <lineage>
        <taxon>Eukaryota</taxon>
        <taxon>Metazoa</taxon>
        <taxon>Chordata</taxon>
        <taxon>Craniata</taxon>
        <taxon>Vertebrata</taxon>
        <taxon>Euteleostomi</taxon>
        <taxon>Actinopterygii</taxon>
        <taxon>Neopterygii</taxon>
        <taxon>Teleostei</taxon>
        <taxon>Clupei</taxon>
        <taxon>Clupeiformes</taxon>
        <taxon>Clupeoidei</taxon>
        <taxon>Engraulidae</taxon>
        <taxon>Coilinae</taxon>
        <taxon>Coilia</taxon>
    </lineage>
</organism>
<accession>A0ABD1J0C8</accession>
<dbReference type="Proteomes" id="UP001591681">
    <property type="component" value="Unassembled WGS sequence"/>
</dbReference>
<keyword evidence="5" id="KW-0732">Signal</keyword>
<dbReference type="SMART" id="SM00126">
    <property type="entry name" value="IL6"/>
    <property type="match status" value="1"/>
</dbReference>
<comment type="similarity">
    <text evidence="1">Belongs to the IL-6 superfamily.</text>
</comment>
<dbReference type="InterPro" id="IPR009079">
    <property type="entry name" value="4_helix_cytokine-like_core"/>
</dbReference>
<dbReference type="SUPFAM" id="SSF47266">
    <property type="entry name" value="4-helical cytokines"/>
    <property type="match status" value="1"/>
</dbReference>
<dbReference type="GO" id="GO:0006953">
    <property type="term" value="P:acute-phase response"/>
    <property type="evidence" value="ECO:0007669"/>
    <property type="project" value="UniProtKB-KW"/>
</dbReference>
<dbReference type="PRINTS" id="PR00434">
    <property type="entry name" value="INTERLEUKIN6"/>
</dbReference>
<evidence type="ECO:0000256" key="5">
    <source>
        <dbReference type="SAM" id="SignalP"/>
    </source>
</evidence>
<comment type="caution">
    <text evidence="6">The sequence shown here is derived from an EMBL/GenBank/DDBJ whole genome shotgun (WGS) entry which is preliminary data.</text>
</comment>
<dbReference type="Gene3D" id="1.20.1250.10">
    <property type="match status" value="1"/>
</dbReference>